<evidence type="ECO:0000256" key="1">
    <source>
        <dbReference type="SAM" id="MobiDB-lite"/>
    </source>
</evidence>
<sequence>MTIDIHPTAETPPDGPAKPGPAEAASLLADFVSVLIPGDGDWPSAADVGVQAVLATRLFEDLGRGQFARLAAALLAAGGPLRGRGEDEQVAIVRRFEAAEPALFGWVRDAAYIAYYENPFVAAAINAQGHPYDLRPHIKGYPVMPFDLERQTPRHGRGRYIATPDVRRVDTSTLDLDSERTQAWGLKR</sequence>
<organism evidence="2 3">
    <name type="scientific">Labrys monachus</name>
    <dbReference type="NCBI Taxonomy" id="217067"/>
    <lineage>
        <taxon>Bacteria</taxon>
        <taxon>Pseudomonadati</taxon>
        <taxon>Pseudomonadota</taxon>
        <taxon>Alphaproteobacteria</taxon>
        <taxon>Hyphomicrobiales</taxon>
        <taxon>Xanthobacteraceae</taxon>
        <taxon>Labrys</taxon>
    </lineage>
</organism>
<evidence type="ECO:0000313" key="3">
    <source>
        <dbReference type="Proteomes" id="UP001237448"/>
    </source>
</evidence>
<name>A0ABU0FF09_9HYPH</name>
<gene>
    <name evidence="2" type="ORF">J3R73_002704</name>
</gene>
<dbReference type="EMBL" id="JAUSVK010000001">
    <property type="protein sequence ID" value="MDQ0392912.1"/>
    <property type="molecule type" value="Genomic_DNA"/>
</dbReference>
<feature type="region of interest" description="Disordered" evidence="1">
    <location>
        <begin position="1"/>
        <end position="21"/>
    </location>
</feature>
<reference evidence="2 3" key="1">
    <citation type="submission" date="2023-07" db="EMBL/GenBank/DDBJ databases">
        <title>Genomic Encyclopedia of Type Strains, Phase IV (KMG-IV): sequencing the most valuable type-strain genomes for metagenomic binning, comparative biology and taxonomic classification.</title>
        <authorList>
            <person name="Goeker M."/>
        </authorList>
    </citation>
    <scope>NUCLEOTIDE SEQUENCE [LARGE SCALE GENOMIC DNA]</scope>
    <source>
        <strain evidence="2 3">DSM 5896</strain>
    </source>
</reference>
<dbReference type="RefSeq" id="WP_307427555.1">
    <property type="nucleotide sequence ID" value="NZ_JAUSVK010000001.1"/>
</dbReference>
<evidence type="ECO:0000313" key="2">
    <source>
        <dbReference type="EMBL" id="MDQ0392912.1"/>
    </source>
</evidence>
<comment type="caution">
    <text evidence="2">The sequence shown here is derived from an EMBL/GenBank/DDBJ whole genome shotgun (WGS) entry which is preliminary data.</text>
</comment>
<dbReference type="Proteomes" id="UP001237448">
    <property type="component" value="Unassembled WGS sequence"/>
</dbReference>
<evidence type="ECO:0008006" key="4">
    <source>
        <dbReference type="Google" id="ProtNLM"/>
    </source>
</evidence>
<proteinExistence type="predicted"/>
<keyword evidence="3" id="KW-1185">Reference proteome</keyword>
<accession>A0ABU0FF09</accession>
<protein>
    <recommendedName>
        <fullName evidence="4">Gluconate 2-dehydrogenase subunit 3 family protein</fullName>
    </recommendedName>
</protein>